<dbReference type="OrthoDB" id="5362630at2759"/>
<evidence type="ECO:0000313" key="1">
    <source>
        <dbReference type="EMBL" id="PMD24386.1"/>
    </source>
</evidence>
<dbReference type="InterPro" id="IPR052973">
    <property type="entry name" value="Fungal_sec-metab_reg_TF"/>
</dbReference>
<protein>
    <submittedName>
        <fullName evidence="1">Uncharacterized protein</fullName>
    </submittedName>
</protein>
<dbReference type="PANTHER" id="PTHR35392">
    <property type="entry name" value="ZN(II)2CYS6 TRANSCRIPTION FACTOR (EUROFUNG)-RELATED-RELATED"/>
    <property type="match status" value="1"/>
</dbReference>
<keyword evidence="2" id="KW-1185">Reference proteome</keyword>
<accession>A0A2J6QDQ1</accession>
<dbReference type="AlphaFoldDB" id="A0A2J6QDQ1"/>
<proteinExistence type="predicted"/>
<sequence>MDEFIGNSFVEGELNDFFAALDSWIDPQQLYDDLFAPIHQNQYPTDDLFAPIHQNQFATDGVVQLDLLSEKNDSVERETPDVNRFEPLLTGPAAPNFLIHPEYTQLREPIASIDNRPQPPFAGIEIYCPNRESNEVDAEKEHNDGNRKRAEHGNTCVRCKLQKGKCCGGFPCQGCIGKTLWKEICFRAKLQEHCFEKGGSGVYLTRVKVMLDNVMRWIPADEEPLKEIRVGIGLKASLPVQVNKFLPIDQNLLEQASFRKNADMESPPTPWRAGPYGLKDSFPPPADLDKFFDEIVQELLKNESRKQRDPIWAKAVATAHQRSLYVTRKDSSSSRILRNVLRMWAAQTSYAMEHMWRVTDGADKIGSEFHPGLGASVTPRTLMWQLDAYIEQYLQDLEKKIFEDFDRLIFPPRDGHRSQSTWLSTFLAAYIYLACLETDTWIIHGWKVKTARWKLDPVLASNRTMQWPLNVDPSVFVDRNTNQAKVVVAHMRALTQGRLPFSKVTSGDSIEVKLNINSPDEDTRAFAESFKNDFIDLEQKLNVRGCESYREDDQHSLEYLFLAKLLIDP</sequence>
<organism evidence="1 2">
    <name type="scientific">Hyaloscypha hepaticicola</name>
    <dbReference type="NCBI Taxonomy" id="2082293"/>
    <lineage>
        <taxon>Eukaryota</taxon>
        <taxon>Fungi</taxon>
        <taxon>Dikarya</taxon>
        <taxon>Ascomycota</taxon>
        <taxon>Pezizomycotina</taxon>
        <taxon>Leotiomycetes</taxon>
        <taxon>Helotiales</taxon>
        <taxon>Hyaloscyphaceae</taxon>
        <taxon>Hyaloscypha</taxon>
    </lineage>
</organism>
<name>A0A2J6QDQ1_9HELO</name>
<gene>
    <name evidence="1" type="ORF">NA56DRAFT_35837</name>
</gene>
<evidence type="ECO:0000313" key="2">
    <source>
        <dbReference type="Proteomes" id="UP000235672"/>
    </source>
</evidence>
<reference evidence="1 2" key="1">
    <citation type="submission" date="2016-05" db="EMBL/GenBank/DDBJ databases">
        <title>A degradative enzymes factory behind the ericoid mycorrhizal symbiosis.</title>
        <authorList>
            <consortium name="DOE Joint Genome Institute"/>
            <person name="Martino E."/>
            <person name="Morin E."/>
            <person name="Grelet G."/>
            <person name="Kuo A."/>
            <person name="Kohler A."/>
            <person name="Daghino S."/>
            <person name="Barry K."/>
            <person name="Choi C."/>
            <person name="Cichocki N."/>
            <person name="Clum A."/>
            <person name="Copeland A."/>
            <person name="Hainaut M."/>
            <person name="Haridas S."/>
            <person name="Labutti K."/>
            <person name="Lindquist E."/>
            <person name="Lipzen A."/>
            <person name="Khouja H.-R."/>
            <person name="Murat C."/>
            <person name="Ohm R."/>
            <person name="Olson A."/>
            <person name="Spatafora J."/>
            <person name="Veneault-Fourrey C."/>
            <person name="Henrissat B."/>
            <person name="Grigoriev I."/>
            <person name="Martin F."/>
            <person name="Perotto S."/>
        </authorList>
    </citation>
    <scope>NUCLEOTIDE SEQUENCE [LARGE SCALE GENOMIC DNA]</scope>
    <source>
        <strain evidence="1 2">UAMH 7357</strain>
    </source>
</reference>
<dbReference type="EMBL" id="KZ613473">
    <property type="protein sequence ID" value="PMD24386.1"/>
    <property type="molecule type" value="Genomic_DNA"/>
</dbReference>
<dbReference type="Proteomes" id="UP000235672">
    <property type="component" value="Unassembled WGS sequence"/>
</dbReference>